<name>A0A103YMX8_CYNCS</name>
<gene>
    <name evidence="2" type="ORF">Ccrd_009568</name>
</gene>
<evidence type="ECO:0000313" key="3">
    <source>
        <dbReference type="Proteomes" id="UP000243975"/>
    </source>
</evidence>
<sequence length="142" mass="15840">MDAHKNPDLETTQTVHVASPSSQDFKEGCSEDDEYGGNMRETTGLSLAAGEDDQRTPPPAKASRRKMMVVVDESESSSGRERLKRHRVEMAGRVWIPDIWGQEHLLQNWIDCTVFDSSLKKSNIMSAREALIQETATSTLSC</sequence>
<accession>A0A103YMX8</accession>
<dbReference type="AlphaFoldDB" id="A0A103YMX8"/>
<dbReference type="PANTHER" id="PTHR34207">
    <property type="entry name" value="PROTEIN BIC1"/>
    <property type="match status" value="1"/>
</dbReference>
<dbReference type="EMBL" id="LEKV01000020">
    <property type="protein sequence ID" value="KVI12008.1"/>
    <property type="molecule type" value="Genomic_DNA"/>
</dbReference>
<organism evidence="2 3">
    <name type="scientific">Cynara cardunculus var. scolymus</name>
    <name type="common">Globe artichoke</name>
    <name type="synonym">Cynara scolymus</name>
    <dbReference type="NCBI Taxonomy" id="59895"/>
    <lineage>
        <taxon>Eukaryota</taxon>
        <taxon>Viridiplantae</taxon>
        <taxon>Streptophyta</taxon>
        <taxon>Embryophyta</taxon>
        <taxon>Tracheophyta</taxon>
        <taxon>Spermatophyta</taxon>
        <taxon>Magnoliopsida</taxon>
        <taxon>eudicotyledons</taxon>
        <taxon>Gunneridae</taxon>
        <taxon>Pentapetalae</taxon>
        <taxon>asterids</taxon>
        <taxon>campanulids</taxon>
        <taxon>Asterales</taxon>
        <taxon>Asteraceae</taxon>
        <taxon>Carduoideae</taxon>
        <taxon>Cardueae</taxon>
        <taxon>Carduinae</taxon>
        <taxon>Cynara</taxon>
    </lineage>
</organism>
<evidence type="ECO:0000256" key="1">
    <source>
        <dbReference type="SAM" id="MobiDB-lite"/>
    </source>
</evidence>
<protein>
    <recommendedName>
        <fullName evidence="4">Protein BIC1</fullName>
    </recommendedName>
</protein>
<comment type="caution">
    <text evidence="2">The sequence shown here is derived from an EMBL/GenBank/DDBJ whole genome shotgun (WGS) entry which is preliminary data.</text>
</comment>
<dbReference type="InterPro" id="IPR040374">
    <property type="entry name" value="BIC"/>
</dbReference>
<dbReference type="PANTHER" id="PTHR34207:SF2">
    <property type="entry name" value="PROTEIN BIC1"/>
    <property type="match status" value="1"/>
</dbReference>
<proteinExistence type="predicted"/>
<evidence type="ECO:0008006" key="4">
    <source>
        <dbReference type="Google" id="ProtNLM"/>
    </source>
</evidence>
<feature type="region of interest" description="Disordered" evidence="1">
    <location>
        <begin position="1"/>
        <end position="83"/>
    </location>
</feature>
<dbReference type="CDD" id="cd22645">
    <property type="entry name" value="BIC1_CID"/>
    <property type="match status" value="1"/>
</dbReference>
<dbReference type="OMA" id="KHRVEMS"/>
<dbReference type="Gramene" id="KVI12008">
    <property type="protein sequence ID" value="KVI12008"/>
    <property type="gene ID" value="Ccrd_009568"/>
</dbReference>
<keyword evidence="3" id="KW-1185">Reference proteome</keyword>
<dbReference type="GO" id="GO:0009785">
    <property type="term" value="P:blue light signaling pathway"/>
    <property type="evidence" value="ECO:0007669"/>
    <property type="project" value="InterPro"/>
</dbReference>
<evidence type="ECO:0000313" key="2">
    <source>
        <dbReference type="EMBL" id="KVI12008.1"/>
    </source>
</evidence>
<dbReference type="Proteomes" id="UP000243975">
    <property type="component" value="Unassembled WGS sequence"/>
</dbReference>
<dbReference type="STRING" id="59895.A0A103YMX8"/>
<dbReference type="GO" id="GO:0005634">
    <property type="term" value="C:nucleus"/>
    <property type="evidence" value="ECO:0007669"/>
    <property type="project" value="EnsemblPlants"/>
</dbReference>
<reference evidence="2 3" key="1">
    <citation type="journal article" date="2016" name="Sci. Rep.">
        <title>The genome sequence of the outbreeding globe artichoke constructed de novo incorporating a phase-aware low-pass sequencing strategy of F1 progeny.</title>
        <authorList>
            <person name="Scaglione D."/>
            <person name="Reyes-Chin-Wo S."/>
            <person name="Acquadro A."/>
            <person name="Froenicke L."/>
            <person name="Portis E."/>
            <person name="Beitel C."/>
            <person name="Tirone M."/>
            <person name="Mauro R."/>
            <person name="Lo Monaco A."/>
            <person name="Mauromicale G."/>
            <person name="Faccioli P."/>
            <person name="Cattivelli L."/>
            <person name="Rieseberg L."/>
            <person name="Michelmore R."/>
            <person name="Lanteri S."/>
        </authorList>
    </citation>
    <scope>NUCLEOTIDE SEQUENCE [LARGE SCALE GENOMIC DNA]</scope>
    <source>
        <strain evidence="2">2C</strain>
    </source>
</reference>
<feature type="compositionally biased region" description="Polar residues" evidence="1">
    <location>
        <begin position="9"/>
        <end position="23"/>
    </location>
</feature>